<protein>
    <recommendedName>
        <fullName evidence="3">Polyketide cyclase / dehydrase and lipid transport</fullName>
    </recommendedName>
</protein>
<dbReference type="RefSeq" id="WP_209764597.1">
    <property type="nucleotide sequence ID" value="NZ_JAGINP010000002.1"/>
</dbReference>
<dbReference type="PANTHER" id="PTHR39332">
    <property type="entry name" value="BLL4707 PROTEIN"/>
    <property type="match status" value="1"/>
</dbReference>
<sequence>MVKVYTSTVIDAPAERVWAIVRDFNGLPDWTPFCAESRIEGGEPADRIGCVRNFRLKDGAVLREKLLMLSDYDYQCSYSILESPLGVTDYLATLKLSPVTDGDRCFAEWSAEFNCAAGREGELTQLIGQGVFQGAFDTLKEKARRA</sequence>
<dbReference type="InterPro" id="IPR019587">
    <property type="entry name" value="Polyketide_cyclase/dehydratase"/>
</dbReference>
<evidence type="ECO:0000313" key="2">
    <source>
        <dbReference type="Proteomes" id="UP000781958"/>
    </source>
</evidence>
<dbReference type="Gene3D" id="3.30.530.20">
    <property type="match status" value="1"/>
</dbReference>
<evidence type="ECO:0000313" key="1">
    <source>
        <dbReference type="EMBL" id="MBP2291229.1"/>
    </source>
</evidence>
<dbReference type="PANTHER" id="PTHR39332:SF7">
    <property type="entry name" value="SRPBCC FAMILY PROTEIN"/>
    <property type="match status" value="1"/>
</dbReference>
<dbReference type="SUPFAM" id="SSF55961">
    <property type="entry name" value="Bet v1-like"/>
    <property type="match status" value="1"/>
</dbReference>
<dbReference type="Pfam" id="PF10604">
    <property type="entry name" value="Polyketide_cyc2"/>
    <property type="match status" value="1"/>
</dbReference>
<dbReference type="Proteomes" id="UP000781958">
    <property type="component" value="Unassembled WGS sequence"/>
</dbReference>
<organism evidence="1 2">
    <name type="scientific">Azospirillum rugosum</name>
    <dbReference type="NCBI Taxonomy" id="416170"/>
    <lineage>
        <taxon>Bacteria</taxon>
        <taxon>Pseudomonadati</taxon>
        <taxon>Pseudomonadota</taxon>
        <taxon>Alphaproteobacteria</taxon>
        <taxon>Rhodospirillales</taxon>
        <taxon>Azospirillaceae</taxon>
        <taxon>Azospirillum</taxon>
    </lineage>
</organism>
<proteinExistence type="predicted"/>
<name>A0ABS4SG95_9PROT</name>
<dbReference type="CDD" id="cd07821">
    <property type="entry name" value="PYR_PYL_RCAR_like"/>
    <property type="match status" value="1"/>
</dbReference>
<dbReference type="EMBL" id="JAGINP010000002">
    <property type="protein sequence ID" value="MBP2291229.1"/>
    <property type="molecule type" value="Genomic_DNA"/>
</dbReference>
<evidence type="ECO:0008006" key="3">
    <source>
        <dbReference type="Google" id="ProtNLM"/>
    </source>
</evidence>
<gene>
    <name evidence="1" type="ORF">J2851_000971</name>
</gene>
<reference evidence="1 2" key="1">
    <citation type="submission" date="2021-03" db="EMBL/GenBank/DDBJ databases">
        <title>Genomic Encyclopedia of Type Strains, Phase III (KMG-III): the genomes of soil and plant-associated and newly described type strains.</title>
        <authorList>
            <person name="Whitman W."/>
        </authorList>
    </citation>
    <scope>NUCLEOTIDE SEQUENCE [LARGE SCALE GENOMIC DNA]</scope>
    <source>
        <strain evidence="1 2">IMMIB AFH-6</strain>
    </source>
</reference>
<keyword evidence="2" id="KW-1185">Reference proteome</keyword>
<comment type="caution">
    <text evidence="1">The sequence shown here is derived from an EMBL/GenBank/DDBJ whole genome shotgun (WGS) entry which is preliminary data.</text>
</comment>
<dbReference type="InterPro" id="IPR023393">
    <property type="entry name" value="START-like_dom_sf"/>
</dbReference>
<accession>A0ABS4SG95</accession>